<protein>
    <submittedName>
        <fullName evidence="2">Uncharacterized protein</fullName>
    </submittedName>
</protein>
<evidence type="ECO:0000313" key="3">
    <source>
        <dbReference type="Proteomes" id="UP000286415"/>
    </source>
</evidence>
<evidence type="ECO:0000313" key="2">
    <source>
        <dbReference type="EMBL" id="KAG5453594.1"/>
    </source>
</evidence>
<keyword evidence="3" id="KW-1185">Reference proteome</keyword>
<comment type="caution">
    <text evidence="2">The sequence shown here is derived from an EMBL/GenBank/DDBJ whole genome shotgun (WGS) entry which is preliminary data.</text>
</comment>
<feature type="region of interest" description="Disordered" evidence="1">
    <location>
        <begin position="1"/>
        <end position="24"/>
    </location>
</feature>
<accession>A0A419PQX5</accession>
<name>A0A419PQX5_CLOSI</name>
<dbReference type="EMBL" id="NIRI02000010">
    <property type="protein sequence ID" value="KAG5453594.1"/>
    <property type="molecule type" value="Genomic_DNA"/>
</dbReference>
<dbReference type="InParanoid" id="A0A419PQX5"/>
<evidence type="ECO:0000256" key="1">
    <source>
        <dbReference type="SAM" id="MobiDB-lite"/>
    </source>
</evidence>
<proteinExistence type="predicted"/>
<sequence>MSPGEEGWDTARLPKLRQRKSRGRGRFRTTDLPCFSLILFNFNQSINQFISYKPCTISTLVPAATVSITGKRECGTYNEVLEAKSRGPHPGRRQLPTRLSLLVSAFVLRCQVIHCPPLGRFHSAEGWAKRALRGRRSSGMRITCPNQRNL</sequence>
<organism evidence="2 3">
    <name type="scientific">Clonorchis sinensis</name>
    <name type="common">Chinese liver fluke</name>
    <dbReference type="NCBI Taxonomy" id="79923"/>
    <lineage>
        <taxon>Eukaryota</taxon>
        <taxon>Metazoa</taxon>
        <taxon>Spiralia</taxon>
        <taxon>Lophotrochozoa</taxon>
        <taxon>Platyhelminthes</taxon>
        <taxon>Trematoda</taxon>
        <taxon>Digenea</taxon>
        <taxon>Opisthorchiida</taxon>
        <taxon>Opisthorchiata</taxon>
        <taxon>Opisthorchiidae</taxon>
        <taxon>Clonorchis</taxon>
    </lineage>
</organism>
<dbReference type="AlphaFoldDB" id="A0A419PQX5"/>
<dbReference type="OrthoDB" id="10520202at2759"/>
<gene>
    <name evidence="2" type="ORF">CSKR_109547</name>
</gene>
<feature type="compositionally biased region" description="Basic residues" evidence="1">
    <location>
        <begin position="14"/>
        <end position="24"/>
    </location>
</feature>
<reference evidence="2 3" key="2">
    <citation type="journal article" date="2021" name="Genomics">
        <title>High-quality reference genome for Clonorchis sinensis.</title>
        <authorList>
            <person name="Young N.D."/>
            <person name="Stroehlein A.J."/>
            <person name="Kinkar L."/>
            <person name="Wang T."/>
            <person name="Sohn W.M."/>
            <person name="Chang B.C.H."/>
            <person name="Kaur P."/>
            <person name="Weisz D."/>
            <person name="Dudchenko O."/>
            <person name="Aiden E.L."/>
            <person name="Korhonen P.K."/>
            <person name="Gasser R.B."/>
        </authorList>
    </citation>
    <scope>NUCLEOTIDE SEQUENCE [LARGE SCALE GENOMIC DNA]</scope>
    <source>
        <strain evidence="2">Cs-k2</strain>
    </source>
</reference>
<dbReference type="Proteomes" id="UP000286415">
    <property type="component" value="Unassembled WGS sequence"/>
</dbReference>
<reference evidence="2 3" key="1">
    <citation type="journal article" date="2018" name="Biotechnol. Adv.">
        <title>Improved genomic resources and new bioinformatic workflow for the carcinogenic parasite Clonorchis sinensis: Biotechnological implications.</title>
        <authorList>
            <person name="Wang D."/>
            <person name="Korhonen P.K."/>
            <person name="Gasser R.B."/>
            <person name="Young N.D."/>
        </authorList>
    </citation>
    <scope>NUCLEOTIDE SEQUENCE [LARGE SCALE GENOMIC DNA]</scope>
    <source>
        <strain evidence="2">Cs-k2</strain>
    </source>
</reference>